<protein>
    <submittedName>
        <fullName evidence="1">Uncharacterized protein</fullName>
    </submittedName>
</protein>
<gene>
    <name evidence="1" type="ORF">NP493_372g05002</name>
</gene>
<accession>A0AAD9L3M6</accession>
<evidence type="ECO:0000313" key="2">
    <source>
        <dbReference type="Proteomes" id="UP001209878"/>
    </source>
</evidence>
<evidence type="ECO:0000313" key="1">
    <source>
        <dbReference type="EMBL" id="KAK2182010.1"/>
    </source>
</evidence>
<organism evidence="1 2">
    <name type="scientific">Ridgeia piscesae</name>
    <name type="common">Tubeworm</name>
    <dbReference type="NCBI Taxonomy" id="27915"/>
    <lineage>
        <taxon>Eukaryota</taxon>
        <taxon>Metazoa</taxon>
        <taxon>Spiralia</taxon>
        <taxon>Lophotrochozoa</taxon>
        <taxon>Annelida</taxon>
        <taxon>Polychaeta</taxon>
        <taxon>Sedentaria</taxon>
        <taxon>Canalipalpata</taxon>
        <taxon>Sabellida</taxon>
        <taxon>Siboglinidae</taxon>
        <taxon>Ridgeia</taxon>
    </lineage>
</organism>
<proteinExistence type="predicted"/>
<dbReference type="Proteomes" id="UP001209878">
    <property type="component" value="Unassembled WGS sequence"/>
</dbReference>
<reference evidence="1" key="1">
    <citation type="journal article" date="2023" name="Mol. Biol. Evol.">
        <title>Third-Generation Sequencing Reveals the Adaptive Role of the Epigenome in Three Deep-Sea Polychaetes.</title>
        <authorList>
            <person name="Perez M."/>
            <person name="Aroh O."/>
            <person name="Sun Y."/>
            <person name="Lan Y."/>
            <person name="Juniper S.K."/>
            <person name="Young C.R."/>
            <person name="Angers B."/>
            <person name="Qian P.Y."/>
        </authorList>
    </citation>
    <scope>NUCLEOTIDE SEQUENCE</scope>
    <source>
        <strain evidence="1">R07B-5</strain>
    </source>
</reference>
<dbReference type="AlphaFoldDB" id="A0AAD9L3M6"/>
<keyword evidence="2" id="KW-1185">Reference proteome</keyword>
<dbReference type="EMBL" id="JAODUO010000371">
    <property type="protein sequence ID" value="KAK2182010.1"/>
    <property type="molecule type" value="Genomic_DNA"/>
</dbReference>
<comment type="caution">
    <text evidence="1">The sequence shown here is derived from an EMBL/GenBank/DDBJ whole genome shotgun (WGS) entry which is preliminary data.</text>
</comment>
<sequence>MRMSMITCPQERTILQLLQVPQHIEHMGCYVT</sequence>
<name>A0AAD9L3M6_RIDPI</name>